<dbReference type="KEGG" id="emc:129345241"/>
<dbReference type="InterPro" id="IPR011657">
    <property type="entry name" value="CNT_C_dom"/>
</dbReference>
<feature type="transmembrane region" description="Helical" evidence="7">
    <location>
        <begin position="423"/>
        <end position="443"/>
    </location>
</feature>
<feature type="transmembrane region" description="Helical" evidence="7">
    <location>
        <begin position="103"/>
        <end position="121"/>
    </location>
</feature>
<feature type="transmembrane region" description="Helical" evidence="7">
    <location>
        <begin position="290"/>
        <end position="313"/>
    </location>
</feature>
<evidence type="ECO:0000256" key="5">
    <source>
        <dbReference type="ARBA" id="ARBA00022989"/>
    </source>
</evidence>
<organism evidence="12 13">
    <name type="scientific">Eublepharis macularius</name>
    <name type="common">Leopard gecko</name>
    <name type="synonym">Cyrtodactylus macularius</name>
    <dbReference type="NCBI Taxonomy" id="481883"/>
    <lineage>
        <taxon>Eukaryota</taxon>
        <taxon>Metazoa</taxon>
        <taxon>Chordata</taxon>
        <taxon>Craniata</taxon>
        <taxon>Vertebrata</taxon>
        <taxon>Euteleostomi</taxon>
        <taxon>Lepidosauria</taxon>
        <taxon>Squamata</taxon>
        <taxon>Bifurcata</taxon>
        <taxon>Gekkota</taxon>
        <taxon>Eublepharidae</taxon>
        <taxon>Eublepharinae</taxon>
        <taxon>Eublepharis</taxon>
    </lineage>
</organism>
<feature type="transmembrane region" description="Helical" evidence="7">
    <location>
        <begin position="146"/>
        <end position="165"/>
    </location>
</feature>
<comment type="similarity">
    <text evidence="2 7">Belongs to the concentrative nucleoside transporter (CNT) (TC 2.A.41) family.</text>
</comment>
<feature type="domain" description="Nucleoside transporter/FeoB GTPase Gate" evidence="11">
    <location>
        <begin position="259"/>
        <end position="356"/>
    </location>
</feature>
<evidence type="ECO:0000256" key="8">
    <source>
        <dbReference type="SAM" id="MobiDB-lite"/>
    </source>
</evidence>
<dbReference type="NCBIfam" id="TIGR00804">
    <property type="entry name" value="nupC"/>
    <property type="match status" value="1"/>
</dbReference>
<feature type="domain" description="Concentrative nucleoside transporter N-terminal" evidence="9">
    <location>
        <begin position="179"/>
        <end position="250"/>
    </location>
</feature>
<dbReference type="InterPro" id="IPR018270">
    <property type="entry name" value="C_nuclsd_transpt_met_bac"/>
</dbReference>
<gene>
    <name evidence="13" type="primary">LOC129345241</name>
</gene>
<keyword evidence="12" id="KW-1185">Reference proteome</keyword>
<dbReference type="Pfam" id="PF07670">
    <property type="entry name" value="Gate"/>
    <property type="match status" value="1"/>
</dbReference>
<feature type="transmembrane region" description="Helical" evidence="7">
    <location>
        <begin position="201"/>
        <end position="219"/>
    </location>
</feature>
<dbReference type="InterPro" id="IPR008276">
    <property type="entry name" value="C_nuclsd_transpt"/>
</dbReference>
<dbReference type="PANTHER" id="PTHR10590">
    <property type="entry name" value="SODIUM/NUCLEOSIDE COTRANSPORTER"/>
    <property type="match status" value="1"/>
</dbReference>
<evidence type="ECO:0000256" key="7">
    <source>
        <dbReference type="RuleBase" id="RU362018"/>
    </source>
</evidence>
<evidence type="ECO:0000259" key="11">
    <source>
        <dbReference type="Pfam" id="PF07670"/>
    </source>
</evidence>
<dbReference type="PANTHER" id="PTHR10590:SF11">
    <property type="entry name" value="SODIUM_NUCLEOSIDE COTRANSPORTER 2"/>
    <property type="match status" value="1"/>
</dbReference>
<protein>
    <recommendedName>
        <fullName evidence="7">Sodium/nucleoside cotransporter</fullName>
    </recommendedName>
</protein>
<feature type="transmembrane region" description="Helical" evidence="7">
    <location>
        <begin position="171"/>
        <end position="189"/>
    </location>
</feature>
<evidence type="ECO:0000256" key="3">
    <source>
        <dbReference type="ARBA" id="ARBA00022475"/>
    </source>
</evidence>
<keyword evidence="6 7" id="KW-0472">Membrane</keyword>
<keyword evidence="4 7" id="KW-0812">Transmembrane</keyword>
<sequence length="662" mass="72773">MGEVRMSLEERGSGYENPALELTESEGNPETTENHLSAAVQEEKHTQHTPFQKLKKAAQPISKAREFCKAHVKILRKIFFGLLAAAYLAYFIAACWLDFQRALALVVLTCLGVLLGLYSLVKKWRGAAMARMLSPVGKCFRGSWSWLKWVLCVIILIGLVTWLVLDISQRREQLVSLGGFCTLILVLFAGSKHHRVVSWRAVFWGLGLEFLLGLFIIRTEPGFQAFQWLGEQIQTFLNYTTAGSRFVFGDQLIQNVFAFQALPIVIFFSSVMSVLYYLGVMQWVILKLSWILQFTMGTAATESLSVVGNIFVGMTEAPLLIRPYLMDMTKSEVHAVMTGGFATIAGSVLGAYISFGIDASSLIAASVMAAPCALAMAKLVYPEVEESKFRSREGVKIACGAEQNILEAIGNGASVSIGLVANITANLIAFLAMLEFINATLAWLGNMVNVEGLSFQLICSYVLMPLAFLLGASWDDARLVAEMLGIKFFLNEFVAYQQLSTYKQQRLDGWPEWNGSQKQWISVRAETITTFALCGFANLSSIGIMLGGLSSLAPQRKSEFSSIVLRALFTGACVSLMNACIAGILYVPRGEVTDCLSFFNTTDLSSTSYPMYVCCTDLFGSTTGTNASLSFTDVWGNQDVNITRMYLGQCCHYYNATACAAP</sequence>
<proteinExistence type="inferred from homology"/>
<feature type="transmembrane region" description="Helical" evidence="7">
    <location>
        <begin position="528"/>
        <end position="552"/>
    </location>
</feature>
<keyword evidence="5 7" id="KW-1133">Transmembrane helix</keyword>
<evidence type="ECO:0000256" key="2">
    <source>
        <dbReference type="ARBA" id="ARBA00009033"/>
    </source>
</evidence>
<name>A0AA97LK06_EUBMA</name>
<feature type="transmembrane region" description="Helical" evidence="7">
    <location>
        <begin position="564"/>
        <end position="587"/>
    </location>
</feature>
<feature type="transmembrane region" description="Helical" evidence="7">
    <location>
        <begin position="257"/>
        <end position="278"/>
    </location>
</feature>
<feature type="transmembrane region" description="Helical" evidence="7">
    <location>
        <begin position="333"/>
        <end position="355"/>
    </location>
</feature>
<evidence type="ECO:0000256" key="4">
    <source>
        <dbReference type="ARBA" id="ARBA00022692"/>
    </source>
</evidence>
<comment type="subcellular location">
    <subcellularLocation>
        <location evidence="1">Cell membrane</location>
        <topology evidence="1">Multi-pass membrane protein</topology>
    </subcellularLocation>
</comment>
<keyword evidence="3" id="KW-1003">Cell membrane</keyword>
<evidence type="ECO:0000313" key="13">
    <source>
        <dbReference type="RefSeq" id="XP_054858259.1"/>
    </source>
</evidence>
<dbReference type="InterPro" id="IPR002668">
    <property type="entry name" value="CNT_N_dom"/>
</dbReference>
<dbReference type="Proteomes" id="UP001190640">
    <property type="component" value="Chromosome 18"/>
</dbReference>
<feature type="compositionally biased region" description="Basic and acidic residues" evidence="8">
    <location>
        <begin position="1"/>
        <end position="13"/>
    </location>
</feature>
<feature type="domain" description="Concentrative nucleoside transporter C-terminal" evidence="10">
    <location>
        <begin position="362"/>
        <end position="583"/>
    </location>
</feature>
<reference evidence="13" key="1">
    <citation type="submission" date="2025-08" db="UniProtKB">
        <authorList>
            <consortium name="RefSeq"/>
        </authorList>
    </citation>
    <scope>IDENTIFICATION</scope>
    <source>
        <tissue evidence="13">Blood</tissue>
    </source>
</reference>
<feature type="region of interest" description="Disordered" evidence="8">
    <location>
        <begin position="1"/>
        <end position="48"/>
    </location>
</feature>
<evidence type="ECO:0000256" key="1">
    <source>
        <dbReference type="ARBA" id="ARBA00004651"/>
    </source>
</evidence>
<dbReference type="Pfam" id="PF07662">
    <property type="entry name" value="Nucleos_tra2_C"/>
    <property type="match status" value="1"/>
</dbReference>
<keyword evidence="7" id="KW-0813">Transport</keyword>
<feature type="transmembrane region" description="Helical" evidence="7">
    <location>
        <begin position="455"/>
        <end position="474"/>
    </location>
</feature>
<dbReference type="AlphaFoldDB" id="A0AA97LK06"/>
<accession>A0AA97LK06</accession>
<dbReference type="Pfam" id="PF01773">
    <property type="entry name" value="Nucleos_tra2_N"/>
    <property type="match status" value="1"/>
</dbReference>
<evidence type="ECO:0000259" key="9">
    <source>
        <dbReference type="Pfam" id="PF01773"/>
    </source>
</evidence>
<evidence type="ECO:0000256" key="6">
    <source>
        <dbReference type="ARBA" id="ARBA00023136"/>
    </source>
</evidence>
<dbReference type="RefSeq" id="XP_054858259.1">
    <property type="nucleotide sequence ID" value="XM_055002284.1"/>
</dbReference>
<evidence type="ECO:0000259" key="10">
    <source>
        <dbReference type="Pfam" id="PF07662"/>
    </source>
</evidence>
<feature type="compositionally biased region" description="Polar residues" evidence="8">
    <location>
        <begin position="25"/>
        <end position="35"/>
    </location>
</feature>
<dbReference type="GO" id="GO:0005415">
    <property type="term" value="F:nucleoside:sodium symporter activity"/>
    <property type="evidence" value="ECO:0007669"/>
    <property type="project" value="TreeGrafter"/>
</dbReference>
<dbReference type="GeneID" id="129345241"/>
<dbReference type="InterPro" id="IPR011642">
    <property type="entry name" value="Gate_dom"/>
</dbReference>
<feature type="transmembrane region" description="Helical" evidence="7">
    <location>
        <begin position="78"/>
        <end position="97"/>
    </location>
</feature>
<evidence type="ECO:0000313" key="12">
    <source>
        <dbReference type="Proteomes" id="UP001190640"/>
    </source>
</evidence>
<dbReference type="GO" id="GO:0005886">
    <property type="term" value="C:plasma membrane"/>
    <property type="evidence" value="ECO:0007669"/>
    <property type="project" value="UniProtKB-SubCell"/>
</dbReference>